<dbReference type="InterPro" id="IPR032675">
    <property type="entry name" value="LRR_dom_sf"/>
</dbReference>
<name>A0A9J6CB24_POLVA</name>
<proteinExistence type="predicted"/>
<protein>
    <submittedName>
        <fullName evidence="5">Uncharacterized protein</fullName>
    </submittedName>
</protein>
<feature type="signal peptide" evidence="4">
    <location>
        <begin position="1"/>
        <end position="18"/>
    </location>
</feature>
<evidence type="ECO:0000313" key="6">
    <source>
        <dbReference type="Proteomes" id="UP001107558"/>
    </source>
</evidence>
<gene>
    <name evidence="5" type="ORF">PVAND_008701</name>
</gene>
<dbReference type="AlphaFoldDB" id="A0A9J6CB24"/>
<sequence>MKLSFLIFFLTILKFSSANFVTIVCSYCCDHANLSYTCSVQNLDVFTDDRVNIEKAIGEHVEGKTDDDVTTFRIYNPANLKYFPRNVNNVFKNLIGIVIKNSNLEEITSEDLKVFPKLKLLELWFNQIKAISKGTFKFNPELEIIVLNNNKISVIEPKAFSNLPKLRMLSFYGNICELKVWYPSYQVWNK</sequence>
<keyword evidence="2 4" id="KW-0732">Signal</keyword>
<dbReference type="InterPro" id="IPR050328">
    <property type="entry name" value="Dev_Immune_Receptor"/>
</dbReference>
<dbReference type="PANTHER" id="PTHR24373:SF275">
    <property type="entry name" value="TIR DOMAIN-CONTAINING PROTEIN"/>
    <property type="match status" value="1"/>
</dbReference>
<keyword evidence="1" id="KW-0433">Leucine-rich repeat</keyword>
<organism evidence="5 6">
    <name type="scientific">Polypedilum vanderplanki</name>
    <name type="common">Sleeping chironomid midge</name>
    <dbReference type="NCBI Taxonomy" id="319348"/>
    <lineage>
        <taxon>Eukaryota</taxon>
        <taxon>Metazoa</taxon>
        <taxon>Ecdysozoa</taxon>
        <taxon>Arthropoda</taxon>
        <taxon>Hexapoda</taxon>
        <taxon>Insecta</taxon>
        <taxon>Pterygota</taxon>
        <taxon>Neoptera</taxon>
        <taxon>Endopterygota</taxon>
        <taxon>Diptera</taxon>
        <taxon>Nematocera</taxon>
        <taxon>Chironomoidea</taxon>
        <taxon>Chironomidae</taxon>
        <taxon>Chironominae</taxon>
        <taxon>Polypedilum</taxon>
        <taxon>Polypedilum</taxon>
    </lineage>
</organism>
<dbReference type="Proteomes" id="UP001107558">
    <property type="component" value="Chromosome 2"/>
</dbReference>
<evidence type="ECO:0000256" key="2">
    <source>
        <dbReference type="ARBA" id="ARBA00022729"/>
    </source>
</evidence>
<dbReference type="Gene3D" id="3.80.10.10">
    <property type="entry name" value="Ribonuclease Inhibitor"/>
    <property type="match status" value="1"/>
</dbReference>
<evidence type="ECO:0000313" key="5">
    <source>
        <dbReference type="EMBL" id="KAG5679109.1"/>
    </source>
</evidence>
<keyword evidence="3" id="KW-0677">Repeat</keyword>
<dbReference type="InterPro" id="IPR003591">
    <property type="entry name" value="Leu-rich_rpt_typical-subtyp"/>
</dbReference>
<dbReference type="SUPFAM" id="SSF52058">
    <property type="entry name" value="L domain-like"/>
    <property type="match status" value="1"/>
</dbReference>
<dbReference type="OrthoDB" id="7783855at2759"/>
<dbReference type="Pfam" id="PF13855">
    <property type="entry name" value="LRR_8"/>
    <property type="match status" value="1"/>
</dbReference>
<feature type="chain" id="PRO_5039953569" evidence="4">
    <location>
        <begin position="19"/>
        <end position="190"/>
    </location>
</feature>
<dbReference type="PANTHER" id="PTHR24373">
    <property type="entry name" value="SLIT RELATED LEUCINE-RICH REPEAT NEURONAL PROTEIN"/>
    <property type="match status" value="1"/>
</dbReference>
<dbReference type="SMART" id="SM00369">
    <property type="entry name" value="LRR_TYP"/>
    <property type="match status" value="2"/>
</dbReference>
<dbReference type="EMBL" id="JADBJN010000002">
    <property type="protein sequence ID" value="KAG5679109.1"/>
    <property type="molecule type" value="Genomic_DNA"/>
</dbReference>
<keyword evidence="6" id="KW-1185">Reference proteome</keyword>
<evidence type="ECO:0000256" key="1">
    <source>
        <dbReference type="ARBA" id="ARBA00022614"/>
    </source>
</evidence>
<accession>A0A9J6CB24</accession>
<evidence type="ECO:0000256" key="3">
    <source>
        <dbReference type="ARBA" id="ARBA00022737"/>
    </source>
</evidence>
<evidence type="ECO:0000256" key="4">
    <source>
        <dbReference type="SAM" id="SignalP"/>
    </source>
</evidence>
<reference evidence="5" key="1">
    <citation type="submission" date="2021-03" db="EMBL/GenBank/DDBJ databases">
        <title>Chromosome level genome of the anhydrobiotic midge Polypedilum vanderplanki.</title>
        <authorList>
            <person name="Yoshida Y."/>
            <person name="Kikawada T."/>
            <person name="Gusev O."/>
        </authorList>
    </citation>
    <scope>NUCLEOTIDE SEQUENCE</scope>
    <source>
        <strain evidence="5">NIAS01</strain>
        <tissue evidence="5">Whole body or cell culture</tissue>
    </source>
</reference>
<comment type="caution">
    <text evidence="5">The sequence shown here is derived from an EMBL/GenBank/DDBJ whole genome shotgun (WGS) entry which is preliminary data.</text>
</comment>
<dbReference type="InterPro" id="IPR001611">
    <property type="entry name" value="Leu-rich_rpt"/>
</dbReference>